<dbReference type="InterPro" id="IPR050965">
    <property type="entry name" value="UPF0336/Enoyl-CoA_hydratase"/>
</dbReference>
<name>A0A3D9V4R7_9MICO</name>
<dbReference type="AlphaFoldDB" id="A0A3D9V4R7"/>
<dbReference type="OrthoDB" id="5415111at2"/>
<keyword evidence="4" id="KW-1185">Reference proteome</keyword>
<dbReference type="GO" id="GO:0006633">
    <property type="term" value="P:fatty acid biosynthetic process"/>
    <property type="evidence" value="ECO:0007669"/>
    <property type="project" value="TreeGrafter"/>
</dbReference>
<dbReference type="RefSeq" id="WP_115923907.1">
    <property type="nucleotide sequence ID" value="NZ_QTUA01000001.1"/>
</dbReference>
<sequence length="150" mass="15589">MPVNPEVEGRTYPAIPTYSVSRTKIAEFAAAVGANDPVHTDVDHARSLGYADVVAPPTFAVIIAQQAEGAAIIDPEAGIDFSRLVHGEESFTHHRPLVAGDEVNAATTVDRVRSAGGHSMVTLKTAITTVDGAAVCDVNCVVVIRGGDDA</sequence>
<evidence type="ECO:0000313" key="3">
    <source>
        <dbReference type="EMBL" id="REF32161.1"/>
    </source>
</evidence>
<dbReference type="InterPro" id="IPR016709">
    <property type="entry name" value="HadA-like"/>
</dbReference>
<protein>
    <recommendedName>
        <fullName evidence="1">UPF0336 protein DFJ65_3259</fullName>
    </recommendedName>
</protein>
<dbReference type="Proteomes" id="UP000256253">
    <property type="component" value="Unassembled WGS sequence"/>
</dbReference>
<reference evidence="3 4" key="1">
    <citation type="submission" date="2018-08" db="EMBL/GenBank/DDBJ databases">
        <title>Sequencing the genomes of 1000 actinobacteria strains.</title>
        <authorList>
            <person name="Klenk H.-P."/>
        </authorList>
    </citation>
    <scope>NUCLEOTIDE SEQUENCE [LARGE SCALE GENOMIC DNA]</scope>
    <source>
        <strain evidence="3 4">DSM 22967</strain>
    </source>
</reference>
<dbReference type="Pfam" id="PF13452">
    <property type="entry name" value="FAS1_DH_region"/>
    <property type="match status" value="1"/>
</dbReference>
<dbReference type="EMBL" id="QTUA01000001">
    <property type="protein sequence ID" value="REF32161.1"/>
    <property type="molecule type" value="Genomic_DNA"/>
</dbReference>
<dbReference type="GO" id="GO:0019171">
    <property type="term" value="F:(3R)-hydroxyacyl-[acyl-carrier-protein] dehydratase activity"/>
    <property type="evidence" value="ECO:0007669"/>
    <property type="project" value="TreeGrafter"/>
</dbReference>
<evidence type="ECO:0000256" key="1">
    <source>
        <dbReference type="HAMAP-Rule" id="MF_00799"/>
    </source>
</evidence>
<feature type="domain" description="FAS1-like dehydratase" evidence="2">
    <location>
        <begin position="16"/>
        <end position="137"/>
    </location>
</feature>
<proteinExistence type="inferred from homology"/>
<comment type="similarity">
    <text evidence="1">Belongs to the UPF0336 family.</text>
</comment>
<organism evidence="3 4">
    <name type="scientific">Calidifontibacter indicus</name>
    <dbReference type="NCBI Taxonomy" id="419650"/>
    <lineage>
        <taxon>Bacteria</taxon>
        <taxon>Bacillati</taxon>
        <taxon>Actinomycetota</taxon>
        <taxon>Actinomycetes</taxon>
        <taxon>Micrococcales</taxon>
        <taxon>Dermacoccaceae</taxon>
        <taxon>Calidifontibacter</taxon>
    </lineage>
</organism>
<evidence type="ECO:0000259" key="2">
    <source>
        <dbReference type="Pfam" id="PF13452"/>
    </source>
</evidence>
<dbReference type="CDD" id="cd03441">
    <property type="entry name" value="R_hydratase_like"/>
    <property type="match status" value="1"/>
</dbReference>
<dbReference type="PANTHER" id="PTHR43437">
    <property type="entry name" value="HYDROXYACYL-THIOESTER DEHYDRATASE TYPE 2, MITOCHONDRIAL-RELATED"/>
    <property type="match status" value="1"/>
</dbReference>
<dbReference type="InterPro" id="IPR039569">
    <property type="entry name" value="FAS1-like_DH_region"/>
</dbReference>
<evidence type="ECO:0000313" key="4">
    <source>
        <dbReference type="Proteomes" id="UP000256253"/>
    </source>
</evidence>
<accession>A0A3D9V4R7</accession>
<dbReference type="InterPro" id="IPR029069">
    <property type="entry name" value="HotDog_dom_sf"/>
</dbReference>
<dbReference type="HAMAP" id="MF_00799">
    <property type="entry name" value="UPF0336"/>
    <property type="match status" value="1"/>
</dbReference>
<dbReference type="Gene3D" id="3.10.129.10">
    <property type="entry name" value="Hotdog Thioesterase"/>
    <property type="match status" value="1"/>
</dbReference>
<dbReference type="PIRSF" id="PIRSF018072">
    <property type="entry name" value="UCP018072"/>
    <property type="match status" value="1"/>
</dbReference>
<dbReference type="SUPFAM" id="SSF54637">
    <property type="entry name" value="Thioesterase/thiol ester dehydrase-isomerase"/>
    <property type="match status" value="1"/>
</dbReference>
<gene>
    <name evidence="3" type="ORF">DFJ65_3259</name>
</gene>
<comment type="caution">
    <text evidence="3">The sequence shown here is derived from an EMBL/GenBank/DDBJ whole genome shotgun (WGS) entry which is preliminary data.</text>
</comment>
<dbReference type="PANTHER" id="PTHR43437:SF3">
    <property type="entry name" value="HYDROXYACYL-THIOESTER DEHYDRATASE TYPE 2, MITOCHONDRIAL"/>
    <property type="match status" value="1"/>
</dbReference>